<feature type="region of interest" description="Disordered" evidence="6">
    <location>
        <begin position="196"/>
        <end position="223"/>
    </location>
</feature>
<dbReference type="GO" id="GO:0070628">
    <property type="term" value="F:proteasome binding"/>
    <property type="evidence" value="ECO:0007669"/>
    <property type="project" value="TreeGrafter"/>
</dbReference>
<dbReference type="CDD" id="cd14381">
    <property type="entry name" value="UBA2_Rhp23p_like"/>
    <property type="match status" value="1"/>
</dbReference>
<dbReference type="SMART" id="SM00727">
    <property type="entry name" value="STI1"/>
    <property type="match status" value="1"/>
</dbReference>
<feature type="region of interest" description="Disordered" evidence="6">
    <location>
        <begin position="75"/>
        <end position="134"/>
    </location>
</feature>
<keyword evidence="4 5" id="KW-0539">Nucleus</keyword>
<dbReference type="NCBIfam" id="TIGR00601">
    <property type="entry name" value="rad23"/>
    <property type="match status" value="1"/>
</dbReference>
<feature type="region of interest" description="Disordered" evidence="6">
    <location>
        <begin position="230"/>
        <end position="249"/>
    </location>
</feature>
<dbReference type="GO" id="GO:0043130">
    <property type="term" value="F:ubiquitin binding"/>
    <property type="evidence" value="ECO:0007669"/>
    <property type="project" value="UniProtKB-UniRule"/>
</dbReference>
<dbReference type="GO" id="GO:0006289">
    <property type="term" value="P:nucleotide-excision repair"/>
    <property type="evidence" value="ECO:0007669"/>
    <property type="project" value="UniProtKB-UniRule"/>
</dbReference>
<dbReference type="Gene3D" id="1.10.10.540">
    <property type="entry name" value="XPC-binding domain"/>
    <property type="match status" value="1"/>
</dbReference>
<evidence type="ECO:0000256" key="3">
    <source>
        <dbReference type="ARBA" id="ARBA00023204"/>
    </source>
</evidence>
<dbReference type="Gene3D" id="1.10.8.10">
    <property type="entry name" value="DNA helicase RuvA subunit, C-terminal domain"/>
    <property type="match status" value="2"/>
</dbReference>
<dbReference type="InterPro" id="IPR004806">
    <property type="entry name" value="Rad23"/>
</dbReference>
<dbReference type="GO" id="GO:0005829">
    <property type="term" value="C:cytosol"/>
    <property type="evidence" value="ECO:0007669"/>
    <property type="project" value="TreeGrafter"/>
</dbReference>
<evidence type="ECO:0000256" key="2">
    <source>
        <dbReference type="ARBA" id="ARBA00022763"/>
    </source>
</evidence>
<dbReference type="EMBL" id="CP115611">
    <property type="protein sequence ID" value="WBW72123.1"/>
    <property type="molecule type" value="Genomic_DNA"/>
</dbReference>
<evidence type="ECO:0000256" key="5">
    <source>
        <dbReference type="RuleBase" id="RU367049"/>
    </source>
</evidence>
<gene>
    <name evidence="9" type="primary">rhp23</name>
    <name evidence="9" type="ORF">SOMG_01117</name>
</gene>
<dbReference type="InterPro" id="IPR015360">
    <property type="entry name" value="XPC-bd"/>
</dbReference>
<evidence type="ECO:0000256" key="1">
    <source>
        <dbReference type="ARBA" id="ARBA00022737"/>
    </source>
</evidence>
<dbReference type="Pfam" id="PF00240">
    <property type="entry name" value="ubiquitin"/>
    <property type="match status" value="1"/>
</dbReference>
<organism evidence="9 10">
    <name type="scientific">Schizosaccharomyces osmophilus</name>
    <dbReference type="NCBI Taxonomy" id="2545709"/>
    <lineage>
        <taxon>Eukaryota</taxon>
        <taxon>Fungi</taxon>
        <taxon>Dikarya</taxon>
        <taxon>Ascomycota</taxon>
        <taxon>Taphrinomycotina</taxon>
        <taxon>Schizosaccharomycetes</taxon>
        <taxon>Schizosaccharomycetales</taxon>
        <taxon>Schizosaccharomycetaceae</taxon>
        <taxon>Schizosaccharomyces</taxon>
    </lineage>
</organism>
<dbReference type="GeneID" id="80874599"/>
<protein>
    <recommendedName>
        <fullName evidence="5">UV excision repair protein RAD23</fullName>
    </recommendedName>
</protein>
<dbReference type="GO" id="GO:0043161">
    <property type="term" value="P:proteasome-mediated ubiquitin-dependent protein catabolic process"/>
    <property type="evidence" value="ECO:0007669"/>
    <property type="project" value="UniProtKB-UniRule"/>
</dbReference>
<dbReference type="InterPro" id="IPR036353">
    <property type="entry name" value="XPC-bd_sf"/>
</dbReference>
<accession>A0AAF0AV84</accession>
<feature type="domain" description="Ubiquitin-like" evidence="8">
    <location>
        <begin position="1"/>
        <end position="77"/>
    </location>
</feature>
<dbReference type="InterPro" id="IPR006636">
    <property type="entry name" value="STI1_HS-bd"/>
</dbReference>
<dbReference type="SMART" id="SM00165">
    <property type="entry name" value="UBA"/>
    <property type="match status" value="2"/>
</dbReference>
<dbReference type="PRINTS" id="PR01839">
    <property type="entry name" value="RAD23PROTEIN"/>
</dbReference>
<evidence type="ECO:0000256" key="6">
    <source>
        <dbReference type="SAM" id="MobiDB-lite"/>
    </source>
</evidence>
<dbReference type="Pfam" id="PF00627">
    <property type="entry name" value="UBA"/>
    <property type="match status" value="2"/>
</dbReference>
<dbReference type="GO" id="GO:0005654">
    <property type="term" value="C:nucleoplasm"/>
    <property type="evidence" value="ECO:0007669"/>
    <property type="project" value="TreeGrafter"/>
</dbReference>
<dbReference type="SUPFAM" id="SSF101238">
    <property type="entry name" value="XPC-binding domain"/>
    <property type="match status" value="1"/>
</dbReference>
<dbReference type="RefSeq" id="XP_056036366.1">
    <property type="nucleotide sequence ID" value="XM_056179910.1"/>
</dbReference>
<dbReference type="SUPFAM" id="SSF54236">
    <property type="entry name" value="Ubiquitin-like"/>
    <property type="match status" value="1"/>
</dbReference>
<dbReference type="InterPro" id="IPR029071">
    <property type="entry name" value="Ubiquitin-like_domsf"/>
</dbReference>
<dbReference type="PROSITE" id="PS50030">
    <property type="entry name" value="UBA"/>
    <property type="match status" value="2"/>
</dbReference>
<dbReference type="GO" id="GO:0003684">
    <property type="term" value="F:damaged DNA binding"/>
    <property type="evidence" value="ECO:0007669"/>
    <property type="project" value="UniProtKB-UniRule"/>
</dbReference>
<dbReference type="PANTHER" id="PTHR10621:SF0">
    <property type="entry name" value="UV EXCISION REPAIR PROTEIN RAD23"/>
    <property type="match status" value="1"/>
</dbReference>
<evidence type="ECO:0000259" key="8">
    <source>
        <dbReference type="PROSITE" id="PS50053"/>
    </source>
</evidence>
<reference evidence="9 10" key="1">
    <citation type="journal article" date="2023" name="G3 (Bethesda)">
        <title>A high-quality reference genome for the fission yeast Schizosaccharomyces osmophilus.</title>
        <authorList>
            <person name="Jia G.S."/>
            <person name="Zhang W.C."/>
            <person name="Liang Y."/>
            <person name="Liu X.H."/>
            <person name="Rhind N."/>
            <person name="Pidoux A."/>
            <person name="Brysch-Herzberg M."/>
            <person name="Du L.L."/>
        </authorList>
    </citation>
    <scope>NUCLEOTIDE SEQUENCE [LARGE SCALE GENOMIC DNA]</scope>
    <source>
        <strain evidence="9 10">CBS 15793</strain>
    </source>
</reference>
<comment type="subcellular location">
    <subcellularLocation>
        <location evidence="5">Nucleus</location>
    </subcellularLocation>
    <subcellularLocation>
        <location evidence="5">Cytoplasm</location>
    </subcellularLocation>
</comment>
<dbReference type="PANTHER" id="PTHR10621">
    <property type="entry name" value="UV EXCISION REPAIR PROTEIN RAD23"/>
    <property type="match status" value="1"/>
</dbReference>
<keyword evidence="2 5" id="KW-0227">DNA damage</keyword>
<dbReference type="InterPro" id="IPR009060">
    <property type="entry name" value="UBA-like_sf"/>
</dbReference>
<dbReference type="CDD" id="cd14378">
    <property type="entry name" value="UBA1_Rhp23p_like"/>
    <property type="match status" value="1"/>
</dbReference>
<comment type="function">
    <text evidence="5">Multiubiquitin chain receptor involved in modulation of proteasomal degradation. Involved in nucleotide excision repair.</text>
</comment>
<dbReference type="CDD" id="cd01805">
    <property type="entry name" value="Ubl_Rad23"/>
    <property type="match status" value="1"/>
</dbReference>
<evidence type="ECO:0000313" key="10">
    <source>
        <dbReference type="Proteomes" id="UP001212411"/>
    </source>
</evidence>
<feature type="domain" description="UBA" evidence="7">
    <location>
        <begin position="136"/>
        <end position="186"/>
    </location>
</feature>
<feature type="domain" description="UBA" evidence="7">
    <location>
        <begin position="320"/>
        <end position="360"/>
    </location>
</feature>
<feature type="compositionally biased region" description="Low complexity" evidence="6">
    <location>
        <begin position="75"/>
        <end position="129"/>
    </location>
</feature>
<dbReference type="AlphaFoldDB" id="A0AAF0AV84"/>
<dbReference type="SMART" id="SM00213">
    <property type="entry name" value="UBQ"/>
    <property type="match status" value="1"/>
</dbReference>
<dbReference type="Pfam" id="PF09280">
    <property type="entry name" value="XPC-binding"/>
    <property type="match status" value="1"/>
</dbReference>
<proteinExistence type="inferred from homology"/>
<dbReference type="FunFam" id="1.10.10.540:FF:000001">
    <property type="entry name" value="UV excision repair protein RAD23 B"/>
    <property type="match status" value="1"/>
</dbReference>
<keyword evidence="1" id="KW-0677">Repeat</keyword>
<keyword evidence="5" id="KW-0963">Cytoplasm</keyword>
<dbReference type="Proteomes" id="UP001212411">
    <property type="component" value="Chromosome 1"/>
</dbReference>
<evidence type="ECO:0000259" key="7">
    <source>
        <dbReference type="PROSITE" id="PS50030"/>
    </source>
</evidence>
<evidence type="ECO:0000313" key="9">
    <source>
        <dbReference type="EMBL" id="WBW72123.1"/>
    </source>
</evidence>
<evidence type="ECO:0000256" key="4">
    <source>
        <dbReference type="ARBA" id="ARBA00023242"/>
    </source>
</evidence>
<name>A0AAF0AV84_9SCHI</name>
<dbReference type="FunFam" id="3.10.20.90:FF:000254">
    <property type="entry name" value="UV excision repair protein Rad23"/>
    <property type="match status" value="1"/>
</dbReference>
<dbReference type="InterPro" id="IPR000626">
    <property type="entry name" value="Ubiquitin-like_dom"/>
</dbReference>
<dbReference type="Gene3D" id="3.10.20.90">
    <property type="entry name" value="Phosphatidylinositol 3-kinase Catalytic Subunit, Chain A, domain 1"/>
    <property type="match status" value="1"/>
</dbReference>
<keyword evidence="10" id="KW-1185">Reference proteome</keyword>
<dbReference type="PROSITE" id="PS50053">
    <property type="entry name" value="UBIQUITIN_2"/>
    <property type="match status" value="1"/>
</dbReference>
<dbReference type="KEGG" id="som:SOMG_01117"/>
<dbReference type="SUPFAM" id="SSF46934">
    <property type="entry name" value="UBA-like"/>
    <property type="match status" value="2"/>
</dbReference>
<dbReference type="FunFam" id="1.10.8.10:FF:000003">
    <property type="entry name" value="UV excision repair protein RAD23 homolog"/>
    <property type="match status" value="1"/>
</dbReference>
<comment type="similarity">
    <text evidence="5">Belongs to the RAD23 family.</text>
</comment>
<keyword evidence="3 5" id="KW-0234">DNA repair</keyword>
<feature type="compositionally biased region" description="Low complexity" evidence="6">
    <location>
        <begin position="196"/>
        <end position="217"/>
    </location>
</feature>
<dbReference type="GO" id="GO:0031593">
    <property type="term" value="F:polyubiquitin modification-dependent protein binding"/>
    <property type="evidence" value="ECO:0007669"/>
    <property type="project" value="UniProtKB-UniRule"/>
</dbReference>
<sequence>MNLTFKNLQQQKFVISDVSSETKISELKERIQNQQNYEVERQKLIYSGRILADEKTVGDYNIKEQDFVVCMVARPKPSSSTSQKSTPTATTTSTPAPPVTTSTPQQTAESPAPAPAPAAQAPAPSSTPAVDTSATPLDSNLLAVGAQRNVAVENMVEMGYERSQVERAMRAAFNNPDRAVEYLLTGIPDNILTSQAQEQAAAAAEQQQQPAADAPTASPGSGNLFEQAAAMSNEEEQPAPNTAGDPLGFLRNIPQFQQLRQIVQQNPQMLETILQQIGQGDPALAQAITQNPEAFLQLLAEGGDGESPFPSGGIQIEVTPEESQAIDRLTQLGFDRNIVIQAYLACDKNEELAANYLFEHGHESDGDA</sequence>
<dbReference type="InterPro" id="IPR015940">
    <property type="entry name" value="UBA"/>
</dbReference>
<dbReference type="FunFam" id="1.10.8.10:FF:000002">
    <property type="entry name" value="UV excision repair protein RAD23 homolog"/>
    <property type="match status" value="1"/>
</dbReference>